<sequence>MSAFPVKAAEPAVSTDVSQINPPVAAVPESAATPDASASSAARAYALDAKYGYKGWIVPFPSYGDTLALDYGNWRTKLAEYGFGFSIQGSTIFQDNLLNTPSRIPSSGFAPCGPNSLNYNCAGGRSYFGQRPSVMFANSAFLTYDMSQHGIPDGQIAVGTNFGVSNDQQYNPNTARLNSISWYQTLLDKKLEIKAGYFANLPEFAGTFVGGLVVNPFGPSSSVPIVLGMSPNSISTPNFRIKWNVTNTLYAQTAIQRSLPVNGPTGNSIYDEVNTNPTGFRFTSSVPGTRVLSINEFGYKRPSSPDAPFTWLRAGFMYNNSTFPDYSRMLQDPHATKNGSYGLYLLGDYQVTQSAPGSPYTAYRGMYVGGSFMYGDPKSTPFTQYYEARAYWVGPFASRPTDLLSFVYSHNKTSRNVQSVINNYTAYTNFFAISGANSITASYTYHVMPGLYATAGLGYTDKPSLSEFRGEGNALNVLLSLYWII</sequence>
<accession>A0ABQ1NBT1</accession>
<dbReference type="InterPro" id="IPR038673">
    <property type="entry name" value="OprB_sf"/>
</dbReference>
<reference evidence="4" key="1">
    <citation type="journal article" date="2019" name="Int. J. Syst. Evol. Microbiol.">
        <title>The Global Catalogue of Microorganisms (GCM) 10K type strain sequencing project: providing services to taxonomists for standard genome sequencing and annotation.</title>
        <authorList>
            <consortium name="The Broad Institute Genomics Platform"/>
            <consortium name="The Broad Institute Genome Sequencing Center for Infectious Disease"/>
            <person name="Wu L."/>
            <person name="Ma J."/>
        </authorList>
    </citation>
    <scope>NUCLEOTIDE SEQUENCE [LARGE SCALE GENOMIC DNA]</scope>
    <source>
        <strain evidence="4">CGMCC 1.15103</strain>
    </source>
</reference>
<dbReference type="InterPro" id="IPR007049">
    <property type="entry name" value="Carb-sel_porin_OprB"/>
</dbReference>
<name>A0ABQ1NBT1_9BURK</name>
<comment type="similarity">
    <text evidence="1 2">Belongs to the OprB family.</text>
</comment>
<evidence type="ECO:0000256" key="1">
    <source>
        <dbReference type="ARBA" id="ARBA00008769"/>
    </source>
</evidence>
<keyword evidence="4" id="KW-1185">Reference proteome</keyword>
<protein>
    <recommendedName>
        <fullName evidence="5">Porin</fullName>
    </recommendedName>
</protein>
<evidence type="ECO:0000313" key="4">
    <source>
        <dbReference type="Proteomes" id="UP000602004"/>
    </source>
</evidence>
<comment type="caution">
    <text evidence="3">The sequence shown here is derived from an EMBL/GenBank/DDBJ whole genome shotgun (WGS) entry which is preliminary data.</text>
</comment>
<gene>
    <name evidence="3" type="ORF">GCM10011400_64120</name>
</gene>
<dbReference type="EMBL" id="BMHL01000017">
    <property type="protein sequence ID" value="GGC67374.1"/>
    <property type="molecule type" value="Genomic_DNA"/>
</dbReference>
<dbReference type="Pfam" id="PF04966">
    <property type="entry name" value="OprB"/>
    <property type="match status" value="1"/>
</dbReference>
<evidence type="ECO:0008006" key="5">
    <source>
        <dbReference type="Google" id="ProtNLM"/>
    </source>
</evidence>
<proteinExistence type="inferred from homology"/>
<dbReference type="PANTHER" id="PTHR37944">
    <property type="entry name" value="PORIN B"/>
    <property type="match status" value="1"/>
</dbReference>
<dbReference type="Proteomes" id="UP000602004">
    <property type="component" value="Unassembled WGS sequence"/>
</dbReference>
<dbReference type="PANTHER" id="PTHR37944:SF1">
    <property type="entry name" value="PORIN B"/>
    <property type="match status" value="1"/>
</dbReference>
<dbReference type="Gene3D" id="2.40.160.180">
    <property type="entry name" value="Carbohydrate-selective porin OprB"/>
    <property type="match status" value="1"/>
</dbReference>
<evidence type="ECO:0000256" key="2">
    <source>
        <dbReference type="RuleBase" id="RU363072"/>
    </source>
</evidence>
<evidence type="ECO:0000313" key="3">
    <source>
        <dbReference type="EMBL" id="GGC67374.1"/>
    </source>
</evidence>
<organism evidence="3 4">
    <name type="scientific">Paraburkholderia caffeinilytica</name>
    <dbReference type="NCBI Taxonomy" id="1761016"/>
    <lineage>
        <taxon>Bacteria</taxon>
        <taxon>Pseudomonadati</taxon>
        <taxon>Pseudomonadota</taxon>
        <taxon>Betaproteobacteria</taxon>
        <taxon>Burkholderiales</taxon>
        <taxon>Burkholderiaceae</taxon>
        <taxon>Paraburkholderia</taxon>
    </lineage>
</organism>
<dbReference type="InterPro" id="IPR052932">
    <property type="entry name" value="OprB_Porin"/>
</dbReference>